<organism evidence="9 10">
    <name type="scientific">Cytobacillus depressus</name>
    <dbReference type="NCBI Taxonomy" id="1602942"/>
    <lineage>
        <taxon>Bacteria</taxon>
        <taxon>Bacillati</taxon>
        <taxon>Bacillota</taxon>
        <taxon>Bacilli</taxon>
        <taxon>Bacillales</taxon>
        <taxon>Bacillaceae</taxon>
        <taxon>Cytobacillus</taxon>
    </lineage>
</organism>
<comment type="subcellular location">
    <subcellularLocation>
        <location evidence="1">Cell membrane</location>
        <topology evidence="1">Multi-pass membrane protein</topology>
    </subcellularLocation>
</comment>
<dbReference type="InterPro" id="IPR005829">
    <property type="entry name" value="Sugar_transporter_CS"/>
</dbReference>
<evidence type="ECO:0000256" key="6">
    <source>
        <dbReference type="ARBA" id="ARBA00023136"/>
    </source>
</evidence>
<dbReference type="RefSeq" id="WP_151534864.1">
    <property type="nucleotide sequence ID" value="NZ_WBOS01000004.1"/>
</dbReference>
<feature type="transmembrane region" description="Helical" evidence="7">
    <location>
        <begin position="98"/>
        <end position="118"/>
    </location>
</feature>
<evidence type="ECO:0000259" key="8">
    <source>
        <dbReference type="PROSITE" id="PS50850"/>
    </source>
</evidence>
<feature type="transmembrane region" description="Helical" evidence="7">
    <location>
        <begin position="139"/>
        <end position="160"/>
    </location>
</feature>
<evidence type="ECO:0000256" key="4">
    <source>
        <dbReference type="ARBA" id="ARBA00022692"/>
    </source>
</evidence>
<feature type="transmembrane region" description="Helical" evidence="7">
    <location>
        <begin position="303"/>
        <end position="319"/>
    </location>
</feature>
<keyword evidence="10" id="KW-1185">Reference proteome</keyword>
<dbReference type="CDD" id="cd17329">
    <property type="entry name" value="MFS_MdtH_MDR_like"/>
    <property type="match status" value="1"/>
</dbReference>
<dbReference type="GO" id="GO:0005886">
    <property type="term" value="C:plasma membrane"/>
    <property type="evidence" value="ECO:0007669"/>
    <property type="project" value="UniProtKB-SubCell"/>
</dbReference>
<dbReference type="EMBL" id="WBOS01000004">
    <property type="protein sequence ID" value="KAB2336062.1"/>
    <property type="molecule type" value="Genomic_DNA"/>
</dbReference>
<dbReference type="PANTHER" id="PTHR23517:SF3">
    <property type="entry name" value="INTEGRAL MEMBRANE TRANSPORT PROTEIN"/>
    <property type="match status" value="1"/>
</dbReference>
<dbReference type="InterPro" id="IPR011701">
    <property type="entry name" value="MFS"/>
</dbReference>
<reference evidence="9 10" key="1">
    <citation type="journal article" date="2016" name="Antonie Van Leeuwenhoek">
        <title>Bacillus depressus sp. nov., isolated from soil of a sunflower field.</title>
        <authorList>
            <person name="Wei X."/>
            <person name="Xin D."/>
            <person name="Xin Y."/>
            <person name="Zhang H."/>
            <person name="Wang T."/>
            <person name="Zhang J."/>
        </authorList>
    </citation>
    <scope>NUCLEOTIDE SEQUENCE [LARGE SCALE GENOMIC DNA]</scope>
    <source>
        <strain evidence="9 10">BZ1</strain>
    </source>
</reference>
<gene>
    <name evidence="9" type="ORF">F7731_11125</name>
</gene>
<accession>A0A6L3V6I0</accession>
<dbReference type="Pfam" id="PF07690">
    <property type="entry name" value="MFS_1"/>
    <property type="match status" value="2"/>
</dbReference>
<sequence>MRIRDWDSNLKVRLFGEAAINITFWMFFPFLTIYFASEFGKGKAGLLLIFSQVFSVIANLMGGYCADRFGRKTMMVLSAFGQGISFLLFALADSPWLNSPWLGFICFAFVGIFSSFYWPASQAMVADVVEEKHRSHVFAIFYTSINIAVVIGPVLGAIFYTNYRSQLLLIAGVICIILAGILAKMTRETVPEQTPVFQENNKWYSFLLKQMNDYSIIFKDKTFLLFIIAGVLAAQTFMQLDLLIPIYTSDFIHNQQLLKIGDWIFTISGEQAFGILLSENGFLVALFTVVVTKFMIRYKERNIFVISSLTYAAAIFMFGQTTWIWGLIIAMAVFTLGELMTAGVQQSFVSKIAPEHMRGQYFAAASLRFTIGKTIAPFSIPLTVWIGYDWTFLILAVLAIVSAILYWMMFAISEKPNTITAKKGSA</sequence>
<feature type="transmembrane region" description="Helical" evidence="7">
    <location>
        <begin position="272"/>
        <end position="291"/>
    </location>
</feature>
<feature type="transmembrane region" description="Helical" evidence="7">
    <location>
        <begin position="74"/>
        <end position="92"/>
    </location>
</feature>
<evidence type="ECO:0000313" key="10">
    <source>
        <dbReference type="Proteomes" id="UP000481030"/>
    </source>
</evidence>
<feature type="transmembrane region" description="Helical" evidence="7">
    <location>
        <begin position="223"/>
        <end position="247"/>
    </location>
</feature>
<dbReference type="Gene3D" id="1.20.1250.20">
    <property type="entry name" value="MFS general substrate transporter like domains"/>
    <property type="match status" value="1"/>
</dbReference>
<evidence type="ECO:0000256" key="3">
    <source>
        <dbReference type="ARBA" id="ARBA00022475"/>
    </source>
</evidence>
<feature type="transmembrane region" description="Helical" evidence="7">
    <location>
        <begin position="325"/>
        <end position="344"/>
    </location>
</feature>
<comment type="caution">
    <text evidence="9">The sequence shown here is derived from an EMBL/GenBank/DDBJ whole genome shotgun (WGS) entry which is preliminary data.</text>
</comment>
<feature type="transmembrane region" description="Helical" evidence="7">
    <location>
        <begin position="12"/>
        <end position="36"/>
    </location>
</feature>
<feature type="transmembrane region" description="Helical" evidence="7">
    <location>
        <begin position="42"/>
        <end position="62"/>
    </location>
</feature>
<evidence type="ECO:0000256" key="2">
    <source>
        <dbReference type="ARBA" id="ARBA00022448"/>
    </source>
</evidence>
<proteinExistence type="predicted"/>
<dbReference type="Proteomes" id="UP000481030">
    <property type="component" value="Unassembled WGS sequence"/>
</dbReference>
<feature type="transmembrane region" description="Helical" evidence="7">
    <location>
        <begin position="365"/>
        <end position="386"/>
    </location>
</feature>
<dbReference type="GO" id="GO:0022857">
    <property type="term" value="F:transmembrane transporter activity"/>
    <property type="evidence" value="ECO:0007669"/>
    <property type="project" value="InterPro"/>
</dbReference>
<name>A0A6L3V6I0_9BACI</name>
<evidence type="ECO:0000256" key="7">
    <source>
        <dbReference type="SAM" id="Phobius"/>
    </source>
</evidence>
<feature type="domain" description="Major facilitator superfamily (MFS) profile" evidence="8">
    <location>
        <begin position="1"/>
        <end position="414"/>
    </location>
</feature>
<keyword evidence="2" id="KW-0813">Transport</keyword>
<keyword evidence="6 7" id="KW-0472">Membrane</keyword>
<keyword evidence="4 7" id="KW-0812">Transmembrane</keyword>
<feature type="transmembrane region" description="Helical" evidence="7">
    <location>
        <begin position="392"/>
        <end position="412"/>
    </location>
</feature>
<dbReference type="InterPro" id="IPR036259">
    <property type="entry name" value="MFS_trans_sf"/>
</dbReference>
<keyword evidence="3" id="KW-1003">Cell membrane</keyword>
<evidence type="ECO:0000256" key="5">
    <source>
        <dbReference type="ARBA" id="ARBA00022989"/>
    </source>
</evidence>
<dbReference type="InterPro" id="IPR020846">
    <property type="entry name" value="MFS_dom"/>
</dbReference>
<evidence type="ECO:0000313" key="9">
    <source>
        <dbReference type="EMBL" id="KAB2336062.1"/>
    </source>
</evidence>
<protein>
    <submittedName>
        <fullName evidence="9">MFS transporter</fullName>
    </submittedName>
</protein>
<dbReference type="PROSITE" id="PS00216">
    <property type="entry name" value="SUGAR_TRANSPORT_1"/>
    <property type="match status" value="1"/>
</dbReference>
<keyword evidence="5 7" id="KW-1133">Transmembrane helix</keyword>
<dbReference type="PANTHER" id="PTHR23517">
    <property type="entry name" value="RESISTANCE PROTEIN MDTM, PUTATIVE-RELATED-RELATED"/>
    <property type="match status" value="1"/>
</dbReference>
<evidence type="ECO:0000256" key="1">
    <source>
        <dbReference type="ARBA" id="ARBA00004651"/>
    </source>
</evidence>
<feature type="transmembrane region" description="Helical" evidence="7">
    <location>
        <begin position="166"/>
        <end position="183"/>
    </location>
</feature>
<dbReference type="InterPro" id="IPR050171">
    <property type="entry name" value="MFS_Transporters"/>
</dbReference>
<dbReference type="PROSITE" id="PS50850">
    <property type="entry name" value="MFS"/>
    <property type="match status" value="1"/>
</dbReference>
<dbReference type="SUPFAM" id="SSF103473">
    <property type="entry name" value="MFS general substrate transporter"/>
    <property type="match status" value="1"/>
</dbReference>
<dbReference type="OrthoDB" id="9793283at2"/>
<dbReference type="AlphaFoldDB" id="A0A6L3V6I0"/>